<dbReference type="PANTHER" id="PTHR43335">
    <property type="entry name" value="ABC TRANSPORTER, ATP-BINDING PROTEIN"/>
    <property type="match status" value="1"/>
</dbReference>
<evidence type="ECO:0000256" key="1">
    <source>
        <dbReference type="ARBA" id="ARBA00005417"/>
    </source>
</evidence>
<dbReference type="GO" id="GO:0005524">
    <property type="term" value="F:ATP binding"/>
    <property type="evidence" value="ECO:0007669"/>
    <property type="project" value="UniProtKB-KW"/>
</dbReference>
<dbReference type="SUPFAM" id="SSF52540">
    <property type="entry name" value="P-loop containing nucleoside triphosphate hydrolases"/>
    <property type="match status" value="1"/>
</dbReference>
<dbReference type="Gene3D" id="3.40.50.300">
    <property type="entry name" value="P-loop containing nucleotide triphosphate hydrolases"/>
    <property type="match status" value="1"/>
</dbReference>
<dbReference type="Proteomes" id="UP000570474">
    <property type="component" value="Unassembled WGS sequence"/>
</dbReference>
<comment type="caution">
    <text evidence="6">The sequence shown here is derived from an EMBL/GenBank/DDBJ whole genome shotgun (WGS) entry which is preliminary data.</text>
</comment>
<accession>A0A847S7T9</accession>
<evidence type="ECO:0000256" key="3">
    <source>
        <dbReference type="ARBA" id="ARBA00022741"/>
    </source>
</evidence>
<keyword evidence="2" id="KW-0813">Transport</keyword>
<comment type="similarity">
    <text evidence="1">Belongs to the ABC transporter superfamily.</text>
</comment>
<protein>
    <submittedName>
        <fullName evidence="6">ABC transporter ATP-binding protein</fullName>
    </submittedName>
</protein>
<reference evidence="6 7" key="1">
    <citation type="submission" date="2020-04" db="EMBL/GenBank/DDBJ databases">
        <authorList>
            <person name="Yin C."/>
        </authorList>
    </citation>
    <scope>NUCLEOTIDE SEQUENCE [LARGE SCALE GENOMIC DNA]</scope>
    <source>
        <strain evidence="6 7">Ae27</strain>
    </source>
</reference>
<dbReference type="PROSITE" id="PS50893">
    <property type="entry name" value="ABC_TRANSPORTER_2"/>
    <property type="match status" value="1"/>
</dbReference>
<evidence type="ECO:0000259" key="5">
    <source>
        <dbReference type="PROSITE" id="PS50893"/>
    </source>
</evidence>
<dbReference type="Pfam" id="PF00005">
    <property type="entry name" value="ABC_tran"/>
    <property type="match status" value="1"/>
</dbReference>
<evidence type="ECO:0000313" key="6">
    <source>
        <dbReference type="EMBL" id="NLR67741.1"/>
    </source>
</evidence>
<evidence type="ECO:0000256" key="4">
    <source>
        <dbReference type="ARBA" id="ARBA00022840"/>
    </source>
</evidence>
<sequence length="309" mass="34826">MMSTILKIDRLSHRYSSAWAIRDINLEIGHTGVIGLLGSNGAGKSTTMNIICGVLNQTEGQVYVNGLDIRQQPELAKKEIGFLPQNPPVYTDLTVDEYLRFAAQLRHIEKSKVRKAVEEAKERVGISHFSTRLISNLSGGYRQRVGIAQAIIHKPKLVVMDEPTNGLDPNQLIEARKLIREIGQDHTVLLSSHILSEVHLLCREIVMIEGGRVIFSDTMEAFNNYVQPHSVLVRMEQPPTAAELQQISGVSRVDFLNDRQIRIYFDGDESITERIITASVQHGWRLREINLDKGLLDDIFKQLSIQSLQ</sequence>
<dbReference type="InterPro" id="IPR003593">
    <property type="entry name" value="AAA+_ATPase"/>
</dbReference>
<keyword evidence="4 6" id="KW-0067">ATP-binding</keyword>
<dbReference type="PANTHER" id="PTHR43335:SF4">
    <property type="entry name" value="ABC TRANSPORTER, ATP-BINDING PROTEIN"/>
    <property type="match status" value="1"/>
</dbReference>
<gene>
    <name evidence="6" type="ORF">HGH92_25780</name>
</gene>
<dbReference type="InterPro" id="IPR027417">
    <property type="entry name" value="P-loop_NTPase"/>
</dbReference>
<keyword evidence="7" id="KW-1185">Reference proteome</keyword>
<proteinExistence type="inferred from homology"/>
<dbReference type="AlphaFoldDB" id="A0A847S7T9"/>
<dbReference type="InterPro" id="IPR003439">
    <property type="entry name" value="ABC_transporter-like_ATP-bd"/>
</dbReference>
<feature type="domain" description="ABC transporter" evidence="5">
    <location>
        <begin position="6"/>
        <end position="235"/>
    </location>
</feature>
<dbReference type="SMART" id="SM00382">
    <property type="entry name" value="AAA"/>
    <property type="match status" value="1"/>
</dbReference>
<name>A0A847S7T9_9BACT</name>
<keyword evidence="3" id="KW-0547">Nucleotide-binding</keyword>
<dbReference type="EMBL" id="JABAIA010000003">
    <property type="protein sequence ID" value="NLR67741.1"/>
    <property type="molecule type" value="Genomic_DNA"/>
</dbReference>
<evidence type="ECO:0000256" key="2">
    <source>
        <dbReference type="ARBA" id="ARBA00022448"/>
    </source>
</evidence>
<dbReference type="GO" id="GO:0016887">
    <property type="term" value="F:ATP hydrolysis activity"/>
    <property type="evidence" value="ECO:0007669"/>
    <property type="project" value="InterPro"/>
</dbReference>
<evidence type="ECO:0000313" key="7">
    <source>
        <dbReference type="Proteomes" id="UP000570474"/>
    </source>
</evidence>
<organism evidence="6 7">
    <name type="scientific">Chitinophaga varians</name>
    <dbReference type="NCBI Taxonomy" id="2202339"/>
    <lineage>
        <taxon>Bacteria</taxon>
        <taxon>Pseudomonadati</taxon>
        <taxon>Bacteroidota</taxon>
        <taxon>Chitinophagia</taxon>
        <taxon>Chitinophagales</taxon>
        <taxon>Chitinophagaceae</taxon>
        <taxon>Chitinophaga</taxon>
    </lineage>
</organism>